<name>A0A3B0ZDK5_9ZZZZ</name>
<reference evidence="3" key="1">
    <citation type="submission" date="2018-06" db="EMBL/GenBank/DDBJ databases">
        <authorList>
            <person name="Zhirakovskaya E."/>
        </authorList>
    </citation>
    <scope>NUCLEOTIDE SEQUENCE</scope>
</reference>
<accession>A0A3B0ZDK5</accession>
<evidence type="ECO:0000313" key="3">
    <source>
        <dbReference type="EMBL" id="VAW89651.1"/>
    </source>
</evidence>
<evidence type="ECO:0000256" key="2">
    <source>
        <dbReference type="ARBA" id="ARBA00022737"/>
    </source>
</evidence>
<protein>
    <submittedName>
        <fullName evidence="3">Uncharacterized protein</fullName>
    </submittedName>
</protein>
<feature type="non-terminal residue" evidence="3">
    <location>
        <position position="191"/>
    </location>
</feature>
<sequence>MNGVIYAIGGINGHDFLNTTEYSKINPDGTLAPWKRSAILNNARGFFDAVEHNGFIYAAGGARGENGKILLRSVERSRISESGALEGWITERYRLQYPRRCVKLFVANERLYALGGFAGTLLDSVESAPINKDGSLGRWRVEETPLTMTRYINSVKSLNGFAYVIGGHAESEGVGLSEVEFTQLSIDDELA</sequence>
<dbReference type="PANTHER" id="PTHR24412">
    <property type="entry name" value="KELCH PROTEIN"/>
    <property type="match status" value="1"/>
</dbReference>
<organism evidence="3">
    <name type="scientific">hydrothermal vent metagenome</name>
    <dbReference type="NCBI Taxonomy" id="652676"/>
    <lineage>
        <taxon>unclassified sequences</taxon>
        <taxon>metagenomes</taxon>
        <taxon>ecological metagenomes</taxon>
    </lineage>
</organism>
<gene>
    <name evidence="3" type="ORF">MNBD_GAMMA17-1408</name>
</gene>
<evidence type="ECO:0000256" key="1">
    <source>
        <dbReference type="ARBA" id="ARBA00022441"/>
    </source>
</evidence>
<keyword evidence="1" id="KW-0880">Kelch repeat</keyword>
<dbReference type="PANTHER" id="PTHR24412:SF497">
    <property type="entry name" value="KELCH-LIKE PROTEIN 18"/>
    <property type="match status" value="1"/>
</dbReference>
<dbReference type="Gene3D" id="2.120.10.80">
    <property type="entry name" value="Kelch-type beta propeller"/>
    <property type="match status" value="1"/>
</dbReference>
<keyword evidence="2" id="KW-0677">Repeat</keyword>
<dbReference type="InterPro" id="IPR015915">
    <property type="entry name" value="Kelch-typ_b-propeller"/>
</dbReference>
<dbReference type="SUPFAM" id="SSF117281">
    <property type="entry name" value="Kelch motif"/>
    <property type="match status" value="1"/>
</dbReference>
<dbReference type="AlphaFoldDB" id="A0A3B0ZDK5"/>
<proteinExistence type="predicted"/>
<dbReference type="EMBL" id="UOFQ01000147">
    <property type="protein sequence ID" value="VAW89651.1"/>
    <property type="molecule type" value="Genomic_DNA"/>
</dbReference>